<dbReference type="SUPFAM" id="SSF50729">
    <property type="entry name" value="PH domain-like"/>
    <property type="match status" value="1"/>
</dbReference>
<dbReference type="InterPro" id="IPR001849">
    <property type="entry name" value="PH_domain"/>
</dbReference>
<reference evidence="3 4" key="1">
    <citation type="submission" date="2019-06" db="EMBL/GenBank/DDBJ databases">
        <title>Genome Sequence of the Brown Rot Fungal Pathogen Monilinia laxa.</title>
        <authorList>
            <person name="De Miccolis Angelini R.M."/>
            <person name="Landi L."/>
            <person name="Abate D."/>
            <person name="Pollastro S."/>
            <person name="Romanazzi G."/>
            <person name="Faretra F."/>
        </authorList>
    </citation>
    <scope>NUCLEOTIDE SEQUENCE [LARGE SCALE GENOMIC DNA]</scope>
    <source>
        <strain evidence="3 4">Mlax316</strain>
    </source>
</reference>
<feature type="domain" description="PH" evidence="2">
    <location>
        <begin position="141"/>
        <end position="256"/>
    </location>
</feature>
<dbReference type="EMBL" id="VIGI01000008">
    <property type="protein sequence ID" value="KAB8296917.1"/>
    <property type="molecule type" value="Genomic_DNA"/>
</dbReference>
<dbReference type="PANTHER" id="PTHR37283:SF1">
    <property type="entry name" value="PH DOMAIN-CONTAINING PROTEIN YHR131C"/>
    <property type="match status" value="1"/>
</dbReference>
<feature type="compositionally biased region" description="Acidic residues" evidence="1">
    <location>
        <begin position="46"/>
        <end position="78"/>
    </location>
</feature>
<evidence type="ECO:0000313" key="4">
    <source>
        <dbReference type="Proteomes" id="UP000326757"/>
    </source>
</evidence>
<evidence type="ECO:0000259" key="2">
    <source>
        <dbReference type="PROSITE" id="PS50003"/>
    </source>
</evidence>
<sequence>MSQFNSEIFRNHVTMDELLITPQIAPISSSRALAMDDYYKQQNDSSDQDQDQDQDQEPEVEEEQEEELEQEQDPEIEIEDKPADSRSIIDPLLDLPPSYDASVRTDNMRNRFNIQPREDEGREELPGYSAGISLENVFMRKMELQGAIHRASDRNWYRVFATLQGTLLSFHKIKGSGVFGRERGEGKGTPDLPAGAKTGSLLASYNLLHADVGIAADYVKKHYVIRVRAEADQFLLSCVKIETFVTWLQSLFIAIDLSMPLDERQIPREQSIPRSRRRRRRETREVHVGNELIREQQELIRTHYPNLIMRNPPEERVTTATSRPSTSRSTIRLTRSLSRLTPPHTPRTPEVCVPEEEAAVDALREMGLIGGRTHRTRTLQRRTSNPTPSHSFCPETGKWRPEHAWSPKYDMIYARKCMAVLTSHSPRKSNYLIMEGKQWIVDWSTGALIQCEPPAYGEDYCGAWKIGYNGLPVKA</sequence>
<dbReference type="Gene3D" id="2.30.29.30">
    <property type="entry name" value="Pleckstrin-homology domain (PH domain)/Phosphotyrosine-binding domain (PTB)"/>
    <property type="match status" value="1"/>
</dbReference>
<proteinExistence type="predicted"/>
<dbReference type="PANTHER" id="PTHR37283">
    <property type="entry name" value="PH DOMAIN-CONTAINING PROTEIN YHR131C"/>
    <property type="match status" value="1"/>
</dbReference>
<dbReference type="Proteomes" id="UP000326757">
    <property type="component" value="Unassembled WGS sequence"/>
</dbReference>
<dbReference type="SMART" id="SM00233">
    <property type="entry name" value="PH"/>
    <property type="match status" value="1"/>
</dbReference>
<dbReference type="AlphaFoldDB" id="A0A5N6K3L6"/>
<accession>A0A5N6K3L6</accession>
<dbReference type="OrthoDB" id="5865767at2759"/>
<keyword evidence="4" id="KW-1185">Reference proteome</keyword>
<dbReference type="InterPro" id="IPR011993">
    <property type="entry name" value="PH-like_dom_sf"/>
</dbReference>
<name>A0A5N6K3L6_MONLA</name>
<comment type="caution">
    <text evidence="3">The sequence shown here is derived from an EMBL/GenBank/DDBJ whole genome shotgun (WGS) entry which is preliminary data.</text>
</comment>
<feature type="compositionally biased region" description="Basic and acidic residues" evidence="1">
    <location>
        <begin position="116"/>
        <end position="125"/>
    </location>
</feature>
<organism evidence="3 4">
    <name type="scientific">Monilinia laxa</name>
    <name type="common">Brown rot fungus</name>
    <name type="synonym">Sclerotinia laxa</name>
    <dbReference type="NCBI Taxonomy" id="61186"/>
    <lineage>
        <taxon>Eukaryota</taxon>
        <taxon>Fungi</taxon>
        <taxon>Dikarya</taxon>
        <taxon>Ascomycota</taxon>
        <taxon>Pezizomycotina</taxon>
        <taxon>Leotiomycetes</taxon>
        <taxon>Helotiales</taxon>
        <taxon>Sclerotiniaceae</taxon>
        <taxon>Monilinia</taxon>
    </lineage>
</organism>
<evidence type="ECO:0000256" key="1">
    <source>
        <dbReference type="SAM" id="MobiDB-lite"/>
    </source>
</evidence>
<gene>
    <name evidence="3" type="ORF">EYC80_002326</name>
</gene>
<protein>
    <recommendedName>
        <fullName evidence="2">PH domain-containing protein</fullName>
    </recommendedName>
</protein>
<dbReference type="PROSITE" id="PS50003">
    <property type="entry name" value="PH_DOMAIN"/>
    <property type="match status" value="1"/>
</dbReference>
<feature type="region of interest" description="Disordered" evidence="1">
    <location>
        <begin position="377"/>
        <end position="397"/>
    </location>
</feature>
<feature type="region of interest" description="Disordered" evidence="1">
    <location>
        <begin position="35"/>
        <end position="125"/>
    </location>
</feature>
<evidence type="ECO:0000313" key="3">
    <source>
        <dbReference type="EMBL" id="KAB8296917.1"/>
    </source>
</evidence>